<keyword evidence="3" id="KW-1185">Reference proteome</keyword>
<name>A0A4R3HSY0_PAULE</name>
<comment type="caution">
    <text evidence="2">The sequence shown here is derived from an EMBL/GenBank/DDBJ whole genome shotgun (WGS) entry which is preliminary data.</text>
</comment>
<feature type="signal peptide" evidence="1">
    <location>
        <begin position="1"/>
        <end position="19"/>
    </location>
</feature>
<gene>
    <name evidence="2" type="ORF">EDC30_10764</name>
</gene>
<reference evidence="2 3" key="1">
    <citation type="submission" date="2019-03" db="EMBL/GenBank/DDBJ databases">
        <title>Genomic Encyclopedia of Type Strains, Phase IV (KMG-IV): sequencing the most valuable type-strain genomes for metagenomic binning, comparative biology and taxonomic classification.</title>
        <authorList>
            <person name="Goeker M."/>
        </authorList>
    </citation>
    <scope>NUCLEOTIDE SEQUENCE [LARGE SCALE GENOMIC DNA]</scope>
    <source>
        <strain evidence="2 3">DSM 7445</strain>
    </source>
</reference>
<sequence length="241" mass="27837">MRKFLVMLLATIVLMPATAATLDEDVARYIQIFNSDTHAHQEAVESLAWMGLSDTRLFDVIERRVKDEADRFRNNKDEKNRVARYIRALGFSGQSKYEPTIRQYLADRTYERYAKTALEDMDDYRKWNPIISNRASFDPRYSDDVNRVMNMLKSDDPLLKRVAAKRIYFAHQDDVLLELLAKDLKAAYPKADTTYSDATSWMVKALGNAKNPKYRPLIQEIAGNSRDSKVASYAKKALESF</sequence>
<feature type="chain" id="PRO_5020480014" description="HEAT repeat domain-containing protein" evidence="1">
    <location>
        <begin position="20"/>
        <end position="241"/>
    </location>
</feature>
<evidence type="ECO:0000313" key="3">
    <source>
        <dbReference type="Proteomes" id="UP000295382"/>
    </source>
</evidence>
<dbReference type="Proteomes" id="UP000295382">
    <property type="component" value="Unassembled WGS sequence"/>
</dbReference>
<proteinExistence type="predicted"/>
<organism evidence="2 3">
    <name type="scientific">Paucimonas lemoignei</name>
    <name type="common">Pseudomonas lemoignei</name>
    <dbReference type="NCBI Taxonomy" id="29443"/>
    <lineage>
        <taxon>Bacteria</taxon>
        <taxon>Pseudomonadati</taxon>
        <taxon>Pseudomonadota</taxon>
        <taxon>Betaproteobacteria</taxon>
        <taxon>Burkholderiales</taxon>
        <taxon>Burkholderiaceae</taxon>
        <taxon>Paucimonas</taxon>
    </lineage>
</organism>
<protein>
    <recommendedName>
        <fullName evidence="4">HEAT repeat domain-containing protein</fullName>
    </recommendedName>
</protein>
<dbReference type="RefSeq" id="WP_132259083.1">
    <property type="nucleotide sequence ID" value="NZ_SLZQ01000007.1"/>
</dbReference>
<dbReference type="AlphaFoldDB" id="A0A4R3HSY0"/>
<dbReference type="EMBL" id="SLZQ01000007">
    <property type="protein sequence ID" value="TCS36247.1"/>
    <property type="molecule type" value="Genomic_DNA"/>
</dbReference>
<evidence type="ECO:0000313" key="2">
    <source>
        <dbReference type="EMBL" id="TCS36247.1"/>
    </source>
</evidence>
<keyword evidence="1" id="KW-0732">Signal</keyword>
<accession>A0A4R3HSY0</accession>
<dbReference type="OrthoDB" id="5704368at2"/>
<evidence type="ECO:0008006" key="4">
    <source>
        <dbReference type="Google" id="ProtNLM"/>
    </source>
</evidence>
<evidence type="ECO:0000256" key="1">
    <source>
        <dbReference type="SAM" id="SignalP"/>
    </source>
</evidence>